<feature type="transmembrane region" description="Helical" evidence="1">
    <location>
        <begin position="12"/>
        <end position="33"/>
    </location>
</feature>
<accession>A0A4U5MSB9</accession>
<proteinExistence type="predicted"/>
<keyword evidence="1" id="KW-0472">Membrane</keyword>
<dbReference type="Pfam" id="PF10318">
    <property type="entry name" value="7TM_GPCR_Srh"/>
    <property type="match status" value="1"/>
</dbReference>
<name>A0A4U5MSB9_STECR</name>
<feature type="transmembrane region" description="Helical" evidence="1">
    <location>
        <begin position="45"/>
        <end position="69"/>
    </location>
</feature>
<comment type="caution">
    <text evidence="2">The sequence shown here is derived from an EMBL/GenBank/DDBJ whole genome shotgun (WGS) entry which is preliminary data.</text>
</comment>
<reference evidence="2 3" key="1">
    <citation type="journal article" date="2015" name="Genome Biol.">
        <title>Comparative genomics of Steinernema reveals deeply conserved gene regulatory networks.</title>
        <authorList>
            <person name="Dillman A.R."/>
            <person name="Macchietto M."/>
            <person name="Porter C.F."/>
            <person name="Rogers A."/>
            <person name="Williams B."/>
            <person name="Antoshechkin I."/>
            <person name="Lee M.M."/>
            <person name="Goodwin Z."/>
            <person name="Lu X."/>
            <person name="Lewis E.E."/>
            <person name="Goodrich-Blair H."/>
            <person name="Stock S.P."/>
            <person name="Adams B.J."/>
            <person name="Sternberg P.W."/>
            <person name="Mortazavi A."/>
        </authorList>
    </citation>
    <scope>NUCLEOTIDE SEQUENCE [LARGE SCALE GENOMIC DNA]</scope>
    <source>
        <strain evidence="2 3">ALL</strain>
    </source>
</reference>
<dbReference type="PANTHER" id="PTHR46891">
    <property type="entry name" value="SERPENTINE RECEPTOR, CLASS H-RELATED"/>
    <property type="match status" value="1"/>
</dbReference>
<dbReference type="EMBL" id="AZBU02000006">
    <property type="protein sequence ID" value="TKR72283.1"/>
    <property type="molecule type" value="Genomic_DNA"/>
</dbReference>
<feature type="transmembrane region" description="Helical" evidence="1">
    <location>
        <begin position="132"/>
        <end position="154"/>
    </location>
</feature>
<reference evidence="2 3" key="2">
    <citation type="journal article" date="2019" name="G3 (Bethesda)">
        <title>Hybrid Assembly of the Genome of the Entomopathogenic Nematode Steinernema carpocapsae Identifies the X-Chromosome.</title>
        <authorList>
            <person name="Serra L."/>
            <person name="Macchietto M."/>
            <person name="Macias-Munoz A."/>
            <person name="McGill C.J."/>
            <person name="Rodriguez I.M."/>
            <person name="Rodriguez B."/>
            <person name="Murad R."/>
            <person name="Mortazavi A."/>
        </authorList>
    </citation>
    <scope>NUCLEOTIDE SEQUENCE [LARGE SCALE GENOMIC DNA]</scope>
    <source>
        <strain evidence="2 3">ALL</strain>
    </source>
</reference>
<dbReference type="InterPro" id="IPR019422">
    <property type="entry name" value="7TM_GPCR_serpentine_rcpt_Srh"/>
</dbReference>
<dbReference type="AlphaFoldDB" id="A0A4U5MSB9"/>
<feature type="transmembrane region" description="Helical" evidence="1">
    <location>
        <begin position="227"/>
        <end position="248"/>
    </location>
</feature>
<gene>
    <name evidence="2" type="ORF">L596_019756</name>
</gene>
<evidence type="ECO:0000256" key="1">
    <source>
        <dbReference type="SAM" id="Phobius"/>
    </source>
</evidence>
<feature type="transmembrane region" description="Helical" evidence="1">
    <location>
        <begin position="89"/>
        <end position="112"/>
    </location>
</feature>
<evidence type="ECO:0000313" key="2">
    <source>
        <dbReference type="EMBL" id="TKR72283.1"/>
    </source>
</evidence>
<keyword evidence="3" id="KW-1185">Reference proteome</keyword>
<keyword evidence="1" id="KW-1133">Transmembrane helix</keyword>
<keyword evidence="1" id="KW-0812">Transmembrane</keyword>
<organism evidence="2 3">
    <name type="scientific">Steinernema carpocapsae</name>
    <name type="common">Entomopathogenic nematode</name>
    <dbReference type="NCBI Taxonomy" id="34508"/>
    <lineage>
        <taxon>Eukaryota</taxon>
        <taxon>Metazoa</taxon>
        <taxon>Ecdysozoa</taxon>
        <taxon>Nematoda</taxon>
        <taxon>Chromadorea</taxon>
        <taxon>Rhabditida</taxon>
        <taxon>Tylenchina</taxon>
        <taxon>Panagrolaimomorpha</taxon>
        <taxon>Strongyloidoidea</taxon>
        <taxon>Steinernematidae</taxon>
        <taxon>Steinernema</taxon>
    </lineage>
</organism>
<evidence type="ECO:0008006" key="4">
    <source>
        <dbReference type="Google" id="ProtNLM"/>
    </source>
</evidence>
<dbReference type="OrthoDB" id="5858623at2759"/>
<feature type="transmembrane region" description="Helical" evidence="1">
    <location>
        <begin position="260"/>
        <end position="280"/>
    </location>
</feature>
<evidence type="ECO:0000313" key="3">
    <source>
        <dbReference type="Proteomes" id="UP000298663"/>
    </source>
</evidence>
<feature type="transmembrane region" description="Helical" evidence="1">
    <location>
        <begin position="183"/>
        <end position="207"/>
    </location>
</feature>
<dbReference type="Proteomes" id="UP000298663">
    <property type="component" value="Unassembled WGS sequence"/>
</dbReference>
<protein>
    <recommendedName>
        <fullName evidence="4">G-protein coupled receptors family 1 profile domain-containing protein</fullName>
    </recommendedName>
</protein>
<sequence>MGDWYETPYNRILDVTAAIHFPIKLFAIYIVAFKTTPQFRHHSYFVLNVLVWNFLGNLLLSFMHLYPVYPSTCIRLDGPLSYLIQSETSGHFVFALMFVCVINVSLALVITFPYRYFVLVRPQATKVCTVRILKICVVLHILATGLFFATYFSWPETQENLDFSKLVCFHSHGWQKMLPVTSFYVYLALLVLITLIFTIVLVVKLYFSRLSNNIKTLKIQRKLLWRLIVQAGIIIGLGGTPLLIAVITVDYPNMPYAKPICLACIVVVANHGTVYSLALISMVKSYRTVLLELFVIFRKSKITFVKSAGAVNKNPI</sequence>